<proteinExistence type="inferred from homology"/>
<evidence type="ECO:0000256" key="17">
    <source>
        <dbReference type="ARBA" id="ARBA00023065"/>
    </source>
</evidence>
<dbReference type="Gene3D" id="1.10.760.10">
    <property type="entry name" value="Cytochrome c-like domain"/>
    <property type="match status" value="2"/>
</dbReference>
<evidence type="ECO:0000256" key="10">
    <source>
        <dbReference type="ARBA" id="ARBA00022723"/>
    </source>
</evidence>
<organism evidence="22 23">
    <name type="scientific">Fodinicurvata halophila</name>
    <dbReference type="NCBI Taxonomy" id="1419723"/>
    <lineage>
        <taxon>Bacteria</taxon>
        <taxon>Pseudomonadati</taxon>
        <taxon>Pseudomonadota</taxon>
        <taxon>Alphaproteobacteria</taxon>
        <taxon>Rhodospirillales</taxon>
        <taxon>Rhodovibrionaceae</taxon>
        <taxon>Fodinicurvata</taxon>
    </lineage>
</organism>
<keyword evidence="17 19" id="KW-0406">Ion transport</keyword>
<keyword evidence="8 19" id="KW-0679">Respiratory chain</keyword>
<dbReference type="InterPro" id="IPR032858">
    <property type="entry name" value="CcoP_N"/>
</dbReference>
<dbReference type="Pfam" id="PF00034">
    <property type="entry name" value="Cytochrom_C"/>
    <property type="match status" value="1"/>
</dbReference>
<dbReference type="NCBIfam" id="TIGR00782">
    <property type="entry name" value="ccoP"/>
    <property type="match status" value="1"/>
</dbReference>
<comment type="cofactor">
    <cofactor evidence="19">
        <name>heme c</name>
        <dbReference type="ChEBI" id="CHEBI:61717"/>
    </cofactor>
    <text evidence="19">Binds 2 heme C groups per subunit.</text>
</comment>
<keyword evidence="11" id="KW-0677">Repeat</keyword>
<dbReference type="RefSeq" id="WP_382422073.1">
    <property type="nucleotide sequence ID" value="NZ_JBHSCW010000003.1"/>
</dbReference>
<dbReference type="Pfam" id="PF14715">
    <property type="entry name" value="FixP_N"/>
    <property type="match status" value="1"/>
</dbReference>
<keyword evidence="12 19" id="KW-0375">Hydrogen ion transport</keyword>
<evidence type="ECO:0000256" key="7">
    <source>
        <dbReference type="ARBA" id="ARBA00022617"/>
    </source>
</evidence>
<evidence type="ECO:0000256" key="19">
    <source>
        <dbReference type="PIRNR" id="PIRNR000006"/>
    </source>
</evidence>
<evidence type="ECO:0000256" key="15">
    <source>
        <dbReference type="ARBA" id="ARBA00023002"/>
    </source>
</evidence>
<evidence type="ECO:0000256" key="8">
    <source>
        <dbReference type="ARBA" id="ARBA00022660"/>
    </source>
</evidence>
<comment type="caution">
    <text evidence="22">The sequence shown here is derived from an EMBL/GenBank/DDBJ whole genome shotgun (WGS) entry which is preliminary data.</text>
</comment>
<dbReference type="InterPro" id="IPR036909">
    <property type="entry name" value="Cyt_c-like_dom_sf"/>
</dbReference>
<comment type="pathway">
    <text evidence="2 19">Energy metabolism; oxidative phosphorylation.</text>
</comment>
<evidence type="ECO:0000313" key="23">
    <source>
        <dbReference type="Proteomes" id="UP001595799"/>
    </source>
</evidence>
<keyword evidence="18 19" id="KW-0472">Membrane</keyword>
<dbReference type="Pfam" id="PF13442">
    <property type="entry name" value="Cytochrome_CBB3"/>
    <property type="match status" value="1"/>
</dbReference>
<keyword evidence="16 19" id="KW-0408">Iron</keyword>
<dbReference type="InterPro" id="IPR009056">
    <property type="entry name" value="Cyt_c-like_dom"/>
</dbReference>
<dbReference type="PANTHER" id="PTHR33751">
    <property type="entry name" value="CBB3-TYPE CYTOCHROME C OXIDASE SUBUNIT FIXP"/>
    <property type="match status" value="1"/>
</dbReference>
<evidence type="ECO:0000256" key="4">
    <source>
        <dbReference type="ARBA" id="ARBA00022448"/>
    </source>
</evidence>
<evidence type="ECO:0000256" key="9">
    <source>
        <dbReference type="ARBA" id="ARBA00022692"/>
    </source>
</evidence>
<keyword evidence="23" id="KW-1185">Reference proteome</keyword>
<dbReference type="PIRSF" id="PIRSF000006">
    <property type="entry name" value="Cbb3-Cox_fixP"/>
    <property type="match status" value="1"/>
</dbReference>
<name>A0ABV8UL11_9PROT</name>
<accession>A0ABV8UL11</accession>
<comment type="subunit">
    <text evidence="19">Component of the cbb3-type cytochrome c oxidase.</text>
</comment>
<dbReference type="InterPro" id="IPR050597">
    <property type="entry name" value="Cytochrome_c_Oxidase_Subunit"/>
</dbReference>
<gene>
    <name evidence="22" type="primary">ccoP</name>
    <name evidence="22" type="ORF">ACFOW6_09370</name>
</gene>
<keyword evidence="7 19" id="KW-0349">Heme</keyword>
<dbReference type="EMBL" id="JBHSCW010000003">
    <property type="protein sequence ID" value="MFC4351749.1"/>
    <property type="molecule type" value="Genomic_DNA"/>
</dbReference>
<evidence type="ECO:0000256" key="11">
    <source>
        <dbReference type="ARBA" id="ARBA00022737"/>
    </source>
</evidence>
<evidence type="ECO:0000256" key="5">
    <source>
        <dbReference type="ARBA" id="ARBA00022475"/>
    </source>
</evidence>
<evidence type="ECO:0000313" key="22">
    <source>
        <dbReference type="EMBL" id="MFC4351749.1"/>
    </source>
</evidence>
<comment type="subcellular location">
    <subcellularLocation>
        <location evidence="1 19">Cell inner membrane</location>
    </subcellularLocation>
</comment>
<dbReference type="InterPro" id="IPR008168">
    <property type="entry name" value="Cyt_C_IC"/>
</dbReference>
<evidence type="ECO:0000256" key="14">
    <source>
        <dbReference type="ARBA" id="ARBA00022989"/>
    </source>
</evidence>
<dbReference type="PRINTS" id="PR00605">
    <property type="entry name" value="CYTCHROMECIC"/>
</dbReference>
<dbReference type="PANTHER" id="PTHR33751:SF1">
    <property type="entry name" value="CBB3-TYPE CYTOCHROME C OXIDASE SUBUNIT FIXP"/>
    <property type="match status" value="1"/>
</dbReference>
<evidence type="ECO:0000256" key="13">
    <source>
        <dbReference type="ARBA" id="ARBA00022982"/>
    </source>
</evidence>
<comment type="function">
    <text evidence="19">C-type cytochrome. Part of the cbb3-type cytochrome c oxidase complex.</text>
</comment>
<dbReference type="SUPFAM" id="SSF46626">
    <property type="entry name" value="Cytochrome c"/>
    <property type="match status" value="2"/>
</dbReference>
<keyword evidence="14 20" id="KW-1133">Transmembrane helix</keyword>
<dbReference type="Proteomes" id="UP001595799">
    <property type="component" value="Unassembled WGS sequence"/>
</dbReference>
<dbReference type="InterPro" id="IPR004678">
    <property type="entry name" value="Cyt_c_oxidase_cbb3_su3"/>
</dbReference>
<evidence type="ECO:0000256" key="18">
    <source>
        <dbReference type="ARBA" id="ARBA00023136"/>
    </source>
</evidence>
<evidence type="ECO:0000256" key="20">
    <source>
        <dbReference type="SAM" id="Phobius"/>
    </source>
</evidence>
<evidence type="ECO:0000259" key="21">
    <source>
        <dbReference type="PROSITE" id="PS51007"/>
    </source>
</evidence>
<comment type="similarity">
    <text evidence="3 19">Belongs to the CcoP / FixP family.</text>
</comment>
<feature type="domain" description="Cytochrome c" evidence="21">
    <location>
        <begin position="208"/>
        <end position="289"/>
    </location>
</feature>
<reference evidence="23" key="1">
    <citation type="journal article" date="2019" name="Int. J. Syst. Evol. Microbiol.">
        <title>The Global Catalogue of Microorganisms (GCM) 10K type strain sequencing project: providing services to taxonomists for standard genome sequencing and annotation.</title>
        <authorList>
            <consortium name="The Broad Institute Genomics Platform"/>
            <consortium name="The Broad Institute Genome Sequencing Center for Infectious Disease"/>
            <person name="Wu L."/>
            <person name="Ma J."/>
        </authorList>
    </citation>
    <scope>NUCLEOTIDE SEQUENCE [LARGE SCALE GENOMIC DNA]</scope>
    <source>
        <strain evidence="23">CECT 8472</strain>
    </source>
</reference>
<sequence>MSVGERDPHSGHMTTGHDWNGITELNRPVPKVVWFFLAVTVIFSVVYWILMPAWPLGVTYTHGLLGIDQRDTLEEQLEEGADQQSPWAEQIRQADFATIREEPQLMETVRKTGATLFGDNCAACHGLQGDGGPGYPNLSDDAWLWGGAPDEVLHTLNVGINSTHPETRVSEMMAFGENRMLGRDEIRDVVTYVQSLSDPQATAGRPEEALANGETIFAENCVSCHAEDGSGMTEVGAPDLTDDFWIYGGDRQSIYDSIFHGRQGLMPHWDNRLSPLELRILALYVADLLGTDGE</sequence>
<feature type="domain" description="Cytochrome c" evidence="21">
    <location>
        <begin position="108"/>
        <end position="197"/>
    </location>
</feature>
<protein>
    <recommendedName>
        <fullName evidence="19">Cbb3-type cytochrome c oxidase subunit</fullName>
    </recommendedName>
</protein>
<evidence type="ECO:0000256" key="6">
    <source>
        <dbReference type="ARBA" id="ARBA00022519"/>
    </source>
</evidence>
<dbReference type="PROSITE" id="PS51007">
    <property type="entry name" value="CYTC"/>
    <property type="match status" value="2"/>
</dbReference>
<keyword evidence="5 19" id="KW-1003">Cell membrane</keyword>
<dbReference type="InterPro" id="IPR038414">
    <property type="entry name" value="CcoP_N_sf"/>
</dbReference>
<keyword evidence="13 19" id="KW-0249">Electron transport</keyword>
<keyword evidence="4 19" id="KW-0813">Transport</keyword>
<evidence type="ECO:0000256" key="2">
    <source>
        <dbReference type="ARBA" id="ARBA00004673"/>
    </source>
</evidence>
<evidence type="ECO:0000256" key="1">
    <source>
        <dbReference type="ARBA" id="ARBA00004533"/>
    </source>
</evidence>
<evidence type="ECO:0000256" key="12">
    <source>
        <dbReference type="ARBA" id="ARBA00022781"/>
    </source>
</evidence>
<keyword evidence="15 19" id="KW-0560">Oxidoreductase</keyword>
<evidence type="ECO:0000256" key="3">
    <source>
        <dbReference type="ARBA" id="ARBA00006113"/>
    </source>
</evidence>
<feature type="transmembrane region" description="Helical" evidence="20">
    <location>
        <begin position="32"/>
        <end position="50"/>
    </location>
</feature>
<evidence type="ECO:0000256" key="16">
    <source>
        <dbReference type="ARBA" id="ARBA00023004"/>
    </source>
</evidence>
<keyword evidence="6 19" id="KW-0997">Cell inner membrane</keyword>
<dbReference type="Gene3D" id="6.10.280.130">
    <property type="match status" value="1"/>
</dbReference>
<keyword evidence="10 19" id="KW-0479">Metal-binding</keyword>
<keyword evidence="9 20" id="KW-0812">Transmembrane</keyword>